<dbReference type="InterPro" id="IPR045375">
    <property type="entry name" value="Put_radical_SAM-like_N"/>
</dbReference>
<dbReference type="PROSITE" id="PS50106">
    <property type="entry name" value="PDZ"/>
    <property type="match status" value="1"/>
</dbReference>
<dbReference type="SUPFAM" id="SSF102114">
    <property type="entry name" value="Radical SAM enzymes"/>
    <property type="match status" value="1"/>
</dbReference>
<dbReference type="SUPFAM" id="SSF50156">
    <property type="entry name" value="PDZ domain-like"/>
    <property type="match status" value="1"/>
</dbReference>
<dbReference type="InterPro" id="IPR058240">
    <property type="entry name" value="rSAM_sf"/>
</dbReference>
<organism evidence="2 3">
    <name type="scientific">Andreesenia angusta</name>
    <dbReference type="NCBI Taxonomy" id="39480"/>
    <lineage>
        <taxon>Bacteria</taxon>
        <taxon>Bacillati</taxon>
        <taxon>Bacillota</taxon>
        <taxon>Tissierellia</taxon>
        <taxon>Tissierellales</taxon>
        <taxon>Gottschalkiaceae</taxon>
        <taxon>Andreesenia</taxon>
    </lineage>
</organism>
<evidence type="ECO:0000313" key="3">
    <source>
        <dbReference type="Proteomes" id="UP000180254"/>
    </source>
</evidence>
<dbReference type="Pfam" id="PF04459">
    <property type="entry name" value="DUF512"/>
    <property type="match status" value="1"/>
</dbReference>
<dbReference type="Gene3D" id="2.30.42.10">
    <property type="match status" value="1"/>
</dbReference>
<dbReference type="OrthoDB" id="9774724at2"/>
<dbReference type="InterPro" id="IPR013785">
    <property type="entry name" value="Aldolase_TIM"/>
</dbReference>
<keyword evidence="3" id="KW-1185">Reference proteome</keyword>
<dbReference type="Gene3D" id="3.20.20.70">
    <property type="entry name" value="Aldolase class I"/>
    <property type="match status" value="1"/>
</dbReference>
<evidence type="ECO:0000259" key="1">
    <source>
        <dbReference type="PROSITE" id="PS50106"/>
    </source>
</evidence>
<dbReference type="STRING" id="39480.EUAN_11810"/>
<protein>
    <recommendedName>
        <fullName evidence="1">PDZ domain-containing protein</fullName>
    </recommendedName>
</protein>
<accession>A0A1S1V7L2</accession>
<gene>
    <name evidence="2" type="ORF">EUAN_11810</name>
</gene>
<proteinExistence type="predicted"/>
<name>A0A1S1V7L2_9FIRM</name>
<comment type="caution">
    <text evidence="2">The sequence shown here is derived from an EMBL/GenBank/DDBJ whole genome shotgun (WGS) entry which is preliminary data.</text>
</comment>
<dbReference type="RefSeq" id="WP_071062638.1">
    <property type="nucleotide sequence ID" value="NZ_MKIE01000003.1"/>
</dbReference>
<dbReference type="InterPro" id="IPR007549">
    <property type="entry name" value="DUF512"/>
</dbReference>
<dbReference type="EMBL" id="MKIE01000003">
    <property type="protein sequence ID" value="OHW62616.1"/>
    <property type="molecule type" value="Genomic_DNA"/>
</dbReference>
<dbReference type="Pfam" id="PF19238">
    <property type="entry name" value="Radical_SAM_2"/>
    <property type="match status" value="1"/>
</dbReference>
<evidence type="ECO:0000313" key="2">
    <source>
        <dbReference type="EMBL" id="OHW62616.1"/>
    </source>
</evidence>
<dbReference type="Pfam" id="PF17820">
    <property type="entry name" value="PDZ_6"/>
    <property type="match status" value="1"/>
</dbReference>
<dbReference type="InterPro" id="IPR041489">
    <property type="entry name" value="PDZ_6"/>
</dbReference>
<dbReference type="Proteomes" id="UP000180254">
    <property type="component" value="Unassembled WGS sequence"/>
</dbReference>
<dbReference type="InterPro" id="IPR001478">
    <property type="entry name" value="PDZ"/>
</dbReference>
<sequence>MELKNLNENINIVEEVSSGSIAEELGIEPGDIILSVNGESIKDIIDYKYMVTDDYVEMDIQKPDGEIWELEIEKEPDEDIGISFTNPLIDQAKNCRNKCIFCFIDQLPKGMRETLYFKDDDSRLSFLQGNFVTLTNMSEEEIERIIRYRISPINISVHTTDPELRVKMLCNKNAGRLYGILERFSEAGIEMNCQIVAVPGINDGENLDRTLKDLSRLYPNVNSVAIVPIGVTKYREGLYPVEIYDRSSANEMVKRVEALQKKYLSELKTRFAFISDEFYILSGVEIPDADYYEGFPQLENGIGLIRSFEDEIVSALKQKPENRSNKRRYTIATGKLAYEFMKEVAELVMSKYRCLEIAVVEVENEFFGRDITVAGLLTGSDILKALEGKDVGDVLLVSRSMMKRDEEIFLDDITLQELGERLGVEVVPSEVDGAKFVEIFEDKE</sequence>
<feature type="domain" description="PDZ" evidence="1">
    <location>
        <begin position="1"/>
        <end position="44"/>
    </location>
</feature>
<dbReference type="InterPro" id="IPR036034">
    <property type="entry name" value="PDZ_sf"/>
</dbReference>
<reference evidence="2 3" key="1">
    <citation type="submission" date="2016-09" db="EMBL/GenBank/DDBJ databases">
        <title>Genome sequence of Eubacterium angustum.</title>
        <authorList>
            <person name="Poehlein A."/>
            <person name="Daniel R."/>
        </authorList>
    </citation>
    <scope>NUCLEOTIDE SEQUENCE [LARGE SCALE GENOMIC DNA]</scope>
    <source>
        <strain evidence="2 3">DSM 1989</strain>
    </source>
</reference>
<dbReference type="AlphaFoldDB" id="A0A1S1V7L2"/>